<dbReference type="EMBL" id="FOCC01000005">
    <property type="protein sequence ID" value="SEM62043.1"/>
    <property type="molecule type" value="Genomic_DNA"/>
</dbReference>
<evidence type="ECO:0000313" key="14">
    <source>
        <dbReference type="EMBL" id="SEM62043.1"/>
    </source>
</evidence>
<reference evidence="14 15" key="1">
    <citation type="submission" date="2016-10" db="EMBL/GenBank/DDBJ databases">
        <authorList>
            <person name="Varghese N."/>
            <person name="Submissions S."/>
        </authorList>
    </citation>
    <scope>NUCLEOTIDE SEQUENCE [LARGE SCALE GENOMIC DNA]</scope>
    <source>
        <strain evidence="14 15">WC1T17</strain>
    </source>
</reference>
<dbReference type="InterPro" id="IPR006262">
    <property type="entry name" value="Cyt_deam_tetra"/>
</dbReference>
<dbReference type="Pfam" id="PF00383">
    <property type="entry name" value="dCMP_cyt_deam_1"/>
    <property type="match status" value="1"/>
</dbReference>
<comment type="caution">
    <text evidence="14">The sequence shown here is derived from an EMBL/GenBank/DDBJ whole genome shotgun (WGS) entry which is preliminary data.</text>
</comment>
<dbReference type="Gene3D" id="3.40.140.10">
    <property type="entry name" value="Cytidine Deaminase, domain 2"/>
    <property type="match status" value="1"/>
</dbReference>
<evidence type="ECO:0000256" key="6">
    <source>
        <dbReference type="ARBA" id="ARBA00022723"/>
    </source>
</evidence>
<sequence length="140" mass="15311">MNDLEQKLFDLAVAHLKDAYAPYSKFHVGAALMTASGKIILGVNIENSSYGATNCAERTALFSWVNQGLTNDPIKCLLITGNTDRPISPCGICRQVMTEFMAPDTPVILTNVKGDFIRSTVDRLIPYHFTEDDLAAGTNK</sequence>
<proteinExistence type="inferred from homology"/>
<evidence type="ECO:0000256" key="3">
    <source>
        <dbReference type="ARBA" id="ARBA00006576"/>
    </source>
</evidence>
<comment type="catalytic activity">
    <reaction evidence="10 12">
        <text>2'-deoxycytidine + H2O + H(+) = 2'-deoxyuridine + NH4(+)</text>
        <dbReference type="Rhea" id="RHEA:13433"/>
        <dbReference type="ChEBI" id="CHEBI:15377"/>
        <dbReference type="ChEBI" id="CHEBI:15378"/>
        <dbReference type="ChEBI" id="CHEBI:15698"/>
        <dbReference type="ChEBI" id="CHEBI:16450"/>
        <dbReference type="ChEBI" id="CHEBI:28938"/>
        <dbReference type="EC" id="3.5.4.5"/>
    </reaction>
</comment>
<organism evidence="14 15">
    <name type="scientific">Ligilactobacillus ruminis</name>
    <dbReference type="NCBI Taxonomy" id="1623"/>
    <lineage>
        <taxon>Bacteria</taxon>
        <taxon>Bacillati</taxon>
        <taxon>Bacillota</taxon>
        <taxon>Bacilli</taxon>
        <taxon>Lactobacillales</taxon>
        <taxon>Lactobacillaceae</taxon>
        <taxon>Ligilactobacillus</taxon>
    </lineage>
</organism>
<name>A0ABY1AB86_9LACO</name>
<comment type="function">
    <text evidence="2 12">This enzyme scavenges exogenous and endogenous cytidine and 2'-deoxycytidine for UMP synthesis.</text>
</comment>
<evidence type="ECO:0000256" key="8">
    <source>
        <dbReference type="ARBA" id="ARBA00022833"/>
    </source>
</evidence>
<dbReference type="PANTHER" id="PTHR11644">
    <property type="entry name" value="CYTIDINE DEAMINASE"/>
    <property type="match status" value="1"/>
</dbReference>
<dbReference type="PANTHER" id="PTHR11644:SF2">
    <property type="entry name" value="CYTIDINE DEAMINASE"/>
    <property type="match status" value="1"/>
</dbReference>
<accession>A0ABY1AB86</accession>
<dbReference type="SUPFAM" id="SSF53927">
    <property type="entry name" value="Cytidine deaminase-like"/>
    <property type="match status" value="1"/>
</dbReference>
<dbReference type="PROSITE" id="PS00903">
    <property type="entry name" value="CYT_DCMP_DEAMINASES_1"/>
    <property type="match status" value="1"/>
</dbReference>
<evidence type="ECO:0000256" key="10">
    <source>
        <dbReference type="ARBA" id="ARBA00049252"/>
    </source>
</evidence>
<evidence type="ECO:0000256" key="7">
    <source>
        <dbReference type="ARBA" id="ARBA00022801"/>
    </source>
</evidence>
<gene>
    <name evidence="14" type="ORF">SAMN05216431_10596</name>
</gene>
<keyword evidence="7 12" id="KW-0378">Hydrolase</keyword>
<dbReference type="NCBIfam" id="TIGR01354">
    <property type="entry name" value="cyt_deam_tetra"/>
    <property type="match status" value="1"/>
</dbReference>
<evidence type="ECO:0000256" key="11">
    <source>
        <dbReference type="ARBA" id="ARBA00049558"/>
    </source>
</evidence>
<comment type="similarity">
    <text evidence="3 12">Belongs to the cytidine and deoxycytidylate deaminase family.</text>
</comment>
<dbReference type="EC" id="3.5.4.5" evidence="4 12"/>
<dbReference type="NCBIfam" id="NF004064">
    <property type="entry name" value="PRK05578.1"/>
    <property type="match status" value="1"/>
</dbReference>
<dbReference type="InterPro" id="IPR002125">
    <property type="entry name" value="CMP_dCMP_dom"/>
</dbReference>
<keyword evidence="8 12" id="KW-0862">Zinc</keyword>
<dbReference type="InterPro" id="IPR050202">
    <property type="entry name" value="Cyt/Deoxycyt_deaminase"/>
</dbReference>
<dbReference type="PROSITE" id="PS51747">
    <property type="entry name" value="CYT_DCMP_DEAMINASES_2"/>
    <property type="match status" value="1"/>
</dbReference>
<evidence type="ECO:0000256" key="5">
    <source>
        <dbReference type="ARBA" id="ARBA00018266"/>
    </source>
</evidence>
<comment type="catalytic activity">
    <reaction evidence="11 12">
        <text>cytidine + H2O + H(+) = uridine + NH4(+)</text>
        <dbReference type="Rhea" id="RHEA:16069"/>
        <dbReference type="ChEBI" id="CHEBI:15377"/>
        <dbReference type="ChEBI" id="CHEBI:15378"/>
        <dbReference type="ChEBI" id="CHEBI:16704"/>
        <dbReference type="ChEBI" id="CHEBI:17562"/>
        <dbReference type="ChEBI" id="CHEBI:28938"/>
        <dbReference type="EC" id="3.5.4.5"/>
    </reaction>
</comment>
<evidence type="ECO:0000256" key="9">
    <source>
        <dbReference type="ARBA" id="ARBA00032005"/>
    </source>
</evidence>
<protein>
    <recommendedName>
        <fullName evidence="5 12">Cytidine deaminase</fullName>
        <ecNumber evidence="4 12">3.5.4.5</ecNumber>
    </recommendedName>
    <alternativeName>
        <fullName evidence="9 12">Cytidine aminohydrolase</fullName>
    </alternativeName>
</protein>
<dbReference type="CDD" id="cd01283">
    <property type="entry name" value="cytidine_deaminase"/>
    <property type="match status" value="1"/>
</dbReference>
<comment type="cofactor">
    <cofactor evidence="1 12">
        <name>Zn(2+)</name>
        <dbReference type="ChEBI" id="CHEBI:29105"/>
    </cofactor>
</comment>
<feature type="domain" description="CMP/dCMP-type deaminase" evidence="13">
    <location>
        <begin position="3"/>
        <end position="132"/>
    </location>
</feature>
<evidence type="ECO:0000256" key="12">
    <source>
        <dbReference type="RuleBase" id="RU364006"/>
    </source>
</evidence>
<dbReference type="InterPro" id="IPR016193">
    <property type="entry name" value="Cytidine_deaminase-like"/>
</dbReference>
<dbReference type="Proteomes" id="UP000182089">
    <property type="component" value="Unassembled WGS sequence"/>
</dbReference>
<evidence type="ECO:0000259" key="13">
    <source>
        <dbReference type="PROSITE" id="PS51747"/>
    </source>
</evidence>
<evidence type="ECO:0000256" key="1">
    <source>
        <dbReference type="ARBA" id="ARBA00001947"/>
    </source>
</evidence>
<keyword evidence="6 12" id="KW-0479">Metal-binding</keyword>
<dbReference type="InterPro" id="IPR016192">
    <property type="entry name" value="APOBEC/CMP_deaminase_Zn-bd"/>
</dbReference>
<evidence type="ECO:0000313" key="15">
    <source>
        <dbReference type="Proteomes" id="UP000182089"/>
    </source>
</evidence>
<evidence type="ECO:0000256" key="4">
    <source>
        <dbReference type="ARBA" id="ARBA00012783"/>
    </source>
</evidence>
<evidence type="ECO:0000256" key="2">
    <source>
        <dbReference type="ARBA" id="ARBA00003949"/>
    </source>
</evidence>